<dbReference type="InterPro" id="IPR003599">
    <property type="entry name" value="Ig_sub"/>
</dbReference>
<keyword evidence="3" id="KW-1185">Reference proteome</keyword>
<organism evidence="2 3">
    <name type="scientific">Cherax quadricarinatus</name>
    <name type="common">Australian red claw crayfish</name>
    <dbReference type="NCBI Taxonomy" id="27406"/>
    <lineage>
        <taxon>Eukaryota</taxon>
        <taxon>Metazoa</taxon>
        <taxon>Ecdysozoa</taxon>
        <taxon>Arthropoda</taxon>
        <taxon>Crustacea</taxon>
        <taxon>Multicrustacea</taxon>
        <taxon>Malacostraca</taxon>
        <taxon>Eumalacostraca</taxon>
        <taxon>Eucarida</taxon>
        <taxon>Decapoda</taxon>
        <taxon>Pleocyemata</taxon>
        <taxon>Astacidea</taxon>
        <taxon>Parastacoidea</taxon>
        <taxon>Parastacidae</taxon>
        <taxon>Cherax</taxon>
    </lineage>
</organism>
<dbReference type="SMART" id="SM00409">
    <property type="entry name" value="IG"/>
    <property type="match status" value="1"/>
</dbReference>
<feature type="non-terminal residue" evidence="2">
    <location>
        <position position="1"/>
    </location>
</feature>
<sequence>GAVYGVRITDLGVPPVAIVGDEVHLRCDYEDEGGSTLYTLKWYKDSQEFYRHQPGLSPHTADDRCLDDDTYHVEGVAVDCWVSTEREVVLKAVSKSTSGEYQCEVIGEHPKFRKQTRQANLIVY</sequence>
<dbReference type="PANTHER" id="PTHR21261">
    <property type="entry name" value="BEAT PROTEIN"/>
    <property type="match status" value="1"/>
</dbReference>
<gene>
    <name evidence="2" type="ORF">OTU49_014297</name>
</gene>
<evidence type="ECO:0000259" key="1">
    <source>
        <dbReference type="PROSITE" id="PS50835"/>
    </source>
</evidence>
<reference evidence="2 3" key="1">
    <citation type="journal article" date="2024" name="BMC Genomics">
        <title>Genome assembly of redclaw crayfish (Cherax quadricarinatus) provides insights into its immune adaptation and hypoxia tolerance.</title>
        <authorList>
            <person name="Liu Z."/>
            <person name="Zheng J."/>
            <person name="Li H."/>
            <person name="Fang K."/>
            <person name="Wang S."/>
            <person name="He J."/>
            <person name="Zhou D."/>
            <person name="Weng S."/>
            <person name="Chi M."/>
            <person name="Gu Z."/>
            <person name="He J."/>
            <person name="Li F."/>
            <person name="Wang M."/>
        </authorList>
    </citation>
    <scope>NUCLEOTIDE SEQUENCE [LARGE SCALE GENOMIC DNA]</scope>
    <source>
        <strain evidence="2">ZL_2023a</strain>
    </source>
</reference>
<protein>
    <recommendedName>
        <fullName evidence="1">Ig-like domain-containing protein</fullName>
    </recommendedName>
</protein>
<dbReference type="InterPro" id="IPR036179">
    <property type="entry name" value="Ig-like_dom_sf"/>
</dbReference>
<feature type="domain" description="Ig-like" evidence="1">
    <location>
        <begin position="20"/>
        <end position="105"/>
    </location>
</feature>
<evidence type="ECO:0000313" key="3">
    <source>
        <dbReference type="Proteomes" id="UP001445076"/>
    </source>
</evidence>
<comment type="caution">
    <text evidence="2">The sequence shown here is derived from an EMBL/GenBank/DDBJ whole genome shotgun (WGS) entry which is preliminary data.</text>
</comment>
<dbReference type="AlphaFoldDB" id="A0AAW0VQY1"/>
<evidence type="ECO:0000313" key="2">
    <source>
        <dbReference type="EMBL" id="KAK8719015.1"/>
    </source>
</evidence>
<name>A0AAW0VQY1_CHEQU</name>
<dbReference type="PANTHER" id="PTHR21261:SF15">
    <property type="entry name" value="BEATEN PATH IIIA, ISOFORM D-RELATED"/>
    <property type="match status" value="1"/>
</dbReference>
<dbReference type="Proteomes" id="UP001445076">
    <property type="component" value="Unassembled WGS sequence"/>
</dbReference>
<dbReference type="Gene3D" id="2.60.40.10">
    <property type="entry name" value="Immunoglobulins"/>
    <property type="match status" value="1"/>
</dbReference>
<accession>A0AAW0VQY1</accession>
<feature type="non-terminal residue" evidence="2">
    <location>
        <position position="124"/>
    </location>
</feature>
<dbReference type="InterPro" id="IPR013783">
    <property type="entry name" value="Ig-like_fold"/>
</dbReference>
<dbReference type="PROSITE" id="PS50835">
    <property type="entry name" value="IG_LIKE"/>
    <property type="match status" value="1"/>
</dbReference>
<dbReference type="EMBL" id="JARKIK010003298">
    <property type="protein sequence ID" value="KAK8719015.1"/>
    <property type="molecule type" value="Genomic_DNA"/>
</dbReference>
<dbReference type="InterPro" id="IPR007110">
    <property type="entry name" value="Ig-like_dom"/>
</dbReference>
<dbReference type="SUPFAM" id="SSF48726">
    <property type="entry name" value="Immunoglobulin"/>
    <property type="match status" value="1"/>
</dbReference>
<proteinExistence type="predicted"/>